<dbReference type="Gene3D" id="2.40.50.1020">
    <property type="entry name" value="LytTr DNA-binding domain"/>
    <property type="match status" value="1"/>
</dbReference>
<dbReference type="Pfam" id="PF04397">
    <property type="entry name" value="LytTR"/>
    <property type="match status" value="1"/>
</dbReference>
<sequence length="153" mass="17669">MDDSPINIRQAIDPSLKETYITIHAPSEDQAQILAKQLSSYLRPNPKDIALKIDDQYFILHTEDILYLEVNQGLLTITTSKGNYQCRQSLSSLADKLNRQDFIRISKYAMVRIQAIERLEMAFSGNMYAYLRTGQRVNVSRRFVNQLKDRLGI</sequence>
<dbReference type="GO" id="GO:0000156">
    <property type="term" value="F:phosphorelay response regulator activity"/>
    <property type="evidence" value="ECO:0007669"/>
    <property type="project" value="InterPro"/>
</dbReference>
<dbReference type="PROSITE" id="PS50930">
    <property type="entry name" value="HTH_LYTTR"/>
    <property type="match status" value="1"/>
</dbReference>
<evidence type="ECO:0000313" key="1">
    <source>
        <dbReference type="EMBL" id="RAV81367.1"/>
    </source>
</evidence>
<name>A0A2I1L6S6_9LACT</name>
<dbReference type="EMBL" id="QMHM01000001">
    <property type="protein sequence ID" value="RAV81367.1"/>
    <property type="molecule type" value="Genomic_DNA"/>
</dbReference>
<dbReference type="PANTHER" id="PTHR37299:SF1">
    <property type="entry name" value="STAGE 0 SPORULATION PROTEIN A HOMOLOG"/>
    <property type="match status" value="1"/>
</dbReference>
<dbReference type="InterPro" id="IPR046947">
    <property type="entry name" value="LytR-like"/>
</dbReference>
<protein>
    <submittedName>
        <fullName evidence="1">LytTR family transcriptional regulator</fullName>
    </submittedName>
</protein>
<dbReference type="Proteomes" id="UP000251923">
    <property type="component" value="Unassembled WGS sequence"/>
</dbReference>
<dbReference type="AlphaFoldDB" id="A0A2I1L6S6"/>
<comment type="caution">
    <text evidence="1">The sequence shown here is derived from an EMBL/GenBank/DDBJ whole genome shotgun (WGS) entry which is preliminary data.</text>
</comment>
<dbReference type="SMART" id="SM00850">
    <property type="entry name" value="LytTR"/>
    <property type="match status" value="1"/>
</dbReference>
<evidence type="ECO:0000313" key="2">
    <source>
        <dbReference type="Proteomes" id="UP000251923"/>
    </source>
</evidence>
<dbReference type="InterPro" id="IPR007492">
    <property type="entry name" value="LytTR_DNA-bd_dom"/>
</dbReference>
<organism evidence="1 2">
    <name type="scientific">Aerococcus urinae</name>
    <dbReference type="NCBI Taxonomy" id="1376"/>
    <lineage>
        <taxon>Bacteria</taxon>
        <taxon>Bacillati</taxon>
        <taxon>Bacillota</taxon>
        <taxon>Bacilli</taxon>
        <taxon>Lactobacillales</taxon>
        <taxon>Aerococcaceae</taxon>
        <taxon>Aerococcus</taxon>
    </lineage>
</organism>
<dbReference type="GO" id="GO:0003677">
    <property type="term" value="F:DNA binding"/>
    <property type="evidence" value="ECO:0007669"/>
    <property type="project" value="InterPro"/>
</dbReference>
<dbReference type="PANTHER" id="PTHR37299">
    <property type="entry name" value="TRANSCRIPTIONAL REGULATOR-RELATED"/>
    <property type="match status" value="1"/>
</dbReference>
<accession>A0A2I1L6S6</accession>
<gene>
    <name evidence="1" type="ORF">DBT54_00405</name>
</gene>
<dbReference type="RefSeq" id="WP_070598188.1">
    <property type="nucleotide sequence ID" value="NZ_JASOKO010000002.1"/>
</dbReference>
<reference evidence="1 2" key="1">
    <citation type="submission" date="2018-04" db="EMBL/GenBank/DDBJ databases">
        <title>Aerococcus urinae genomes.</title>
        <authorList>
            <person name="Hilt E."/>
            <person name="Gilbert N.M."/>
            <person name="Thomas-White K."/>
            <person name="Putonti C."/>
            <person name="Lewis A.L."/>
            <person name="Visck K.L."/>
            <person name="Wolfe A.J."/>
        </authorList>
    </citation>
    <scope>NUCLEOTIDE SEQUENCE [LARGE SCALE GENOMIC DNA]</scope>
    <source>
        <strain evidence="1 2">UMB7480</strain>
    </source>
</reference>
<proteinExistence type="predicted"/>